<reference evidence="1" key="1">
    <citation type="submission" date="2024-02" db="EMBL/GenBank/DDBJ databases">
        <title>Metagenome Assembled Genome of Zalaria obscura JY119.</title>
        <authorList>
            <person name="Vighnesh L."/>
            <person name="Jagadeeshwari U."/>
            <person name="Venkata Ramana C."/>
            <person name="Sasikala C."/>
        </authorList>
    </citation>
    <scope>NUCLEOTIDE SEQUENCE</scope>
    <source>
        <strain evidence="1">JY119</strain>
    </source>
</reference>
<organism evidence="1 2">
    <name type="scientific">Zalaria obscura</name>
    <dbReference type="NCBI Taxonomy" id="2024903"/>
    <lineage>
        <taxon>Eukaryota</taxon>
        <taxon>Fungi</taxon>
        <taxon>Dikarya</taxon>
        <taxon>Ascomycota</taxon>
        <taxon>Pezizomycotina</taxon>
        <taxon>Dothideomycetes</taxon>
        <taxon>Dothideomycetidae</taxon>
        <taxon>Dothideales</taxon>
        <taxon>Zalariaceae</taxon>
        <taxon>Zalaria</taxon>
    </lineage>
</organism>
<gene>
    <name evidence="1" type="primary">GRC3</name>
    <name evidence="1" type="ORF">M8818_000118</name>
</gene>
<keyword evidence="2" id="KW-1185">Reference proteome</keyword>
<name>A0ACC3SNQ8_9PEZI</name>
<sequence>MGGSMCLPAQAVFCFVGIGYEASIPGSECDATFPAWKDKRQDIEGELAESGEDSRLSPAEHQAELGNSHLLIHSLARLSAVAAARAKAARSEAASQSTSGVTSTIDLTRSEAIGTSETATASATVAATPYEPESTSLADSEGDEPSRFSTDDERVQTAPQFNPSQKQLSKFRKGTPKQAGIQISNEKVWGVLKPEEYLTLAGHYDLQVIKGTVLVNGAIVRETEVMTPRIFAPSTQALPTIVAKSSEAEIVITAPKDHTLQDLAMLSPLYGKIWMDGSGVSKSFQLLERASDDPLKRALTGVEVDDESQRALNKILNSKSATQKIMVAGPKGTGKSTFSRLLANTLLTAPSSLRRYTIFWLDLDPGQPEFGAPGQVSLVQIRSPLFGPPFTHPAAHLDSTWRVIRSHTLASISPKEDPDHYIACALDLLSHHSFLVGTFPSSSLIVNCSGWIIGSAALVLQTLTSHIKPTDMVLMQPVDAETVTMLSSAAPNADLHPLPFRAKPQPSRTSAEMRAMQTLSYFHSAPSSPSPSASSSSSAGAEAAASVTWDTRPLSHMPPWKVKYTGSDAGILAIVSYGEAVDPNFLSTVLDGMVVAIVVLEDVKDALPDAGTRIARSNDGLPYLLPEATGLVKPLDPKFCRCVGLALVRGIDSKNGELQLLTPVGEAEVRGLEGGKTVLVRGRFDAPDWALLEDVFYASKGGEERVDAEEGGLERPYVAARRNDAGLGANVWRVRRGPALRKPSGGD</sequence>
<proteinExistence type="predicted"/>
<evidence type="ECO:0000313" key="2">
    <source>
        <dbReference type="Proteomes" id="UP001320706"/>
    </source>
</evidence>
<dbReference type="EMBL" id="JAMKPW020000001">
    <property type="protein sequence ID" value="KAK8221951.1"/>
    <property type="molecule type" value="Genomic_DNA"/>
</dbReference>
<protein>
    <submittedName>
        <fullName evidence="1">Polynucleotide 5'-hydroxyl-kinase grc3</fullName>
    </submittedName>
</protein>
<accession>A0ACC3SNQ8</accession>
<comment type="caution">
    <text evidence="1">The sequence shown here is derived from an EMBL/GenBank/DDBJ whole genome shotgun (WGS) entry which is preliminary data.</text>
</comment>
<dbReference type="Proteomes" id="UP001320706">
    <property type="component" value="Unassembled WGS sequence"/>
</dbReference>
<evidence type="ECO:0000313" key="1">
    <source>
        <dbReference type="EMBL" id="KAK8221951.1"/>
    </source>
</evidence>